<proteinExistence type="predicted"/>
<reference evidence="2 3" key="1">
    <citation type="submission" date="2016-07" db="EMBL/GenBank/DDBJ databases">
        <title>Draft genome of the white-rot fungus Obba rivulosa 3A-2.</title>
        <authorList>
            <consortium name="DOE Joint Genome Institute"/>
            <person name="Miettinen O."/>
            <person name="Riley R."/>
            <person name="Acob R."/>
            <person name="Barry K."/>
            <person name="Cullen D."/>
            <person name="De Vries R."/>
            <person name="Hainaut M."/>
            <person name="Hatakka A."/>
            <person name="Henrissat B."/>
            <person name="Hilden K."/>
            <person name="Kuo R."/>
            <person name="Labutti K."/>
            <person name="Lipzen A."/>
            <person name="Makela M.R."/>
            <person name="Sandor L."/>
            <person name="Spatafora J.W."/>
            <person name="Grigoriev I.V."/>
            <person name="Hibbett D.S."/>
        </authorList>
    </citation>
    <scope>NUCLEOTIDE SEQUENCE [LARGE SCALE GENOMIC DNA]</scope>
    <source>
        <strain evidence="2 3">3A-2</strain>
    </source>
</reference>
<gene>
    <name evidence="2" type="ORF">OBBRIDRAFT_633548</name>
</gene>
<keyword evidence="3" id="KW-1185">Reference proteome</keyword>
<sequence length="141" mass="15607">MDWITASSKRRGKTSRLNPSLTRCTSPANRVIMKITFESRLTKTPCTCDFYSAPTTPTTLTALRPTAMTSASCTTSKAQTQSRSAMDAVCRSETPYHFVCTREWIHRWIHSVVPSPAPVALAVSTPETSGTFRLEPVKPVR</sequence>
<dbReference type="Proteomes" id="UP000250043">
    <property type="component" value="Unassembled WGS sequence"/>
</dbReference>
<feature type="region of interest" description="Disordered" evidence="1">
    <location>
        <begin position="1"/>
        <end position="20"/>
    </location>
</feature>
<evidence type="ECO:0000313" key="3">
    <source>
        <dbReference type="Proteomes" id="UP000250043"/>
    </source>
</evidence>
<dbReference type="EMBL" id="KV722414">
    <property type="protein sequence ID" value="OCH90031.1"/>
    <property type="molecule type" value="Genomic_DNA"/>
</dbReference>
<dbReference type="AlphaFoldDB" id="A0A8E2AS90"/>
<evidence type="ECO:0000313" key="2">
    <source>
        <dbReference type="EMBL" id="OCH90031.1"/>
    </source>
</evidence>
<organism evidence="2 3">
    <name type="scientific">Obba rivulosa</name>
    <dbReference type="NCBI Taxonomy" id="1052685"/>
    <lineage>
        <taxon>Eukaryota</taxon>
        <taxon>Fungi</taxon>
        <taxon>Dikarya</taxon>
        <taxon>Basidiomycota</taxon>
        <taxon>Agaricomycotina</taxon>
        <taxon>Agaricomycetes</taxon>
        <taxon>Polyporales</taxon>
        <taxon>Gelatoporiaceae</taxon>
        <taxon>Obba</taxon>
    </lineage>
</organism>
<evidence type="ECO:0000256" key="1">
    <source>
        <dbReference type="SAM" id="MobiDB-lite"/>
    </source>
</evidence>
<protein>
    <submittedName>
        <fullName evidence="2">Uncharacterized protein</fullName>
    </submittedName>
</protein>
<name>A0A8E2AS90_9APHY</name>
<accession>A0A8E2AS90</accession>